<dbReference type="InterPro" id="IPR001932">
    <property type="entry name" value="PPM-type_phosphatase-like_dom"/>
</dbReference>
<dbReference type="EMBL" id="ACIO01000064">
    <property type="protein sequence ID" value="EFD00908.1"/>
    <property type="molecule type" value="Genomic_DNA"/>
</dbReference>
<reference evidence="3 4" key="1">
    <citation type="submission" date="2010-01" db="EMBL/GenBank/DDBJ databases">
        <authorList>
            <person name="Weinstock G."/>
            <person name="Sodergren E."/>
            <person name="Clifton S."/>
            <person name="Fulton L."/>
            <person name="Fulton B."/>
            <person name="Courtney L."/>
            <person name="Fronick C."/>
            <person name="Harrison M."/>
            <person name="Strong C."/>
            <person name="Farmer C."/>
            <person name="Delahaunty K."/>
            <person name="Markovic C."/>
            <person name="Hall O."/>
            <person name="Minx P."/>
            <person name="Tomlinson C."/>
            <person name="Mitreva M."/>
            <person name="Nelson J."/>
            <person name="Hou S."/>
            <person name="Wollam A."/>
            <person name="Pepin K.H."/>
            <person name="Johnson M."/>
            <person name="Bhonagiri V."/>
            <person name="Nash W.E."/>
            <person name="Warren W."/>
            <person name="Chinwalla A."/>
            <person name="Mardis E.R."/>
            <person name="Wilson R.K."/>
        </authorList>
    </citation>
    <scope>NUCLEOTIDE SEQUENCE [LARGE SCALE GENOMIC DNA]</scope>
    <source>
        <strain evidence="3 4">DSM 13479</strain>
    </source>
</reference>
<keyword evidence="1" id="KW-0378">Hydrolase</keyword>
<protein>
    <submittedName>
        <fullName evidence="3">Putative stage II sporulation protein E</fullName>
    </submittedName>
</protein>
<name>D3ABA1_9FIRM</name>
<dbReference type="PANTHER" id="PTHR43156:SF2">
    <property type="entry name" value="STAGE II SPORULATION PROTEIN E"/>
    <property type="match status" value="1"/>
</dbReference>
<dbReference type="InterPro" id="IPR045768">
    <property type="entry name" value="SpoIIE_N"/>
</dbReference>
<dbReference type="Gene3D" id="3.60.40.10">
    <property type="entry name" value="PPM-type phosphatase domain"/>
    <property type="match status" value="1"/>
</dbReference>
<dbReference type="HOGENOM" id="CLU_017349_3_0_9"/>
<dbReference type="GO" id="GO:0016791">
    <property type="term" value="F:phosphatase activity"/>
    <property type="evidence" value="ECO:0007669"/>
    <property type="project" value="TreeGrafter"/>
</dbReference>
<dbReference type="InterPro" id="IPR036457">
    <property type="entry name" value="PPM-type-like_dom_sf"/>
</dbReference>
<evidence type="ECO:0000313" key="4">
    <source>
        <dbReference type="Proteomes" id="UP000004968"/>
    </source>
</evidence>
<dbReference type="AlphaFoldDB" id="D3ABA1"/>
<dbReference type="Pfam" id="PF07228">
    <property type="entry name" value="SpoIIE"/>
    <property type="match status" value="1"/>
</dbReference>
<dbReference type="Proteomes" id="UP000004968">
    <property type="component" value="Unassembled WGS sequence"/>
</dbReference>
<accession>D3ABA1</accession>
<dbReference type="SMART" id="SM00331">
    <property type="entry name" value="PP2C_SIG"/>
    <property type="match status" value="1"/>
</dbReference>
<evidence type="ECO:0000313" key="3">
    <source>
        <dbReference type="EMBL" id="EFD00908.1"/>
    </source>
</evidence>
<dbReference type="PANTHER" id="PTHR43156">
    <property type="entry name" value="STAGE II SPORULATION PROTEIN E-RELATED"/>
    <property type="match status" value="1"/>
</dbReference>
<feature type="domain" description="PPM-type phosphatase" evidence="2">
    <location>
        <begin position="277"/>
        <end position="487"/>
    </location>
</feature>
<comment type="caution">
    <text evidence="3">The sequence shown here is derived from an EMBL/GenBank/DDBJ whole genome shotgun (WGS) entry which is preliminary data.</text>
</comment>
<dbReference type="InterPro" id="IPR052016">
    <property type="entry name" value="Bact_Sigma-Reg"/>
</dbReference>
<gene>
    <name evidence="3" type="ORF">CLOSTHATH_00872</name>
</gene>
<dbReference type="SUPFAM" id="SSF81606">
    <property type="entry name" value="PP2C-like"/>
    <property type="match status" value="1"/>
</dbReference>
<sequence length="490" mass="55018">MHKNSMHKNSMHKNRQEGIFVFRRKAEHHDMADVNVYTAKRLNDMAGSLGELARACTDELSAGQGLTKEDGIAAMQTAAAMVCAGCNKCNIYSSQEQENNYYLYYLIRSFEQKGNLDYGDMPRMFLETCKRREEYVDQLNRSLGKATMNLAWKNRFLESRDAVIIQFKELAVILEEFSHQMEKAVDITPEKADAVEKVFRRRHIVIEKMLILEYENHQKEAFLTMRTGNGRCVTAKEAAELLEEAMDENEWCVAHDGRNLITKQPATIRFVEKGRYRMVYGAARAIKTGESVSGDNYSFSQIMPGQVIMSLSDGMGSGEIAEEESRQVIELTERLLETGFSARAALKLVNTVLLLTGNVQHPATLDLACIDLHTGILEAMKLGAAATYILTPTGVELLEAGEVPMGILNPVEPILLSKKLWDDNRIIMVSDGVLDALPGEDKELSLLEFIAGMPVKNPQDMADRILLFARSFHEFVGDDMTVLTAGIWDR</sequence>
<organism evidence="3 4">
    <name type="scientific">Hungatella hathewayi DSM 13479</name>
    <dbReference type="NCBI Taxonomy" id="566550"/>
    <lineage>
        <taxon>Bacteria</taxon>
        <taxon>Bacillati</taxon>
        <taxon>Bacillota</taxon>
        <taxon>Clostridia</taxon>
        <taxon>Lachnospirales</taxon>
        <taxon>Lachnospiraceae</taxon>
        <taxon>Hungatella</taxon>
    </lineage>
</organism>
<proteinExistence type="predicted"/>
<dbReference type="Pfam" id="PF19732">
    <property type="entry name" value="SpoIIE_N"/>
    <property type="match status" value="1"/>
</dbReference>
<evidence type="ECO:0000256" key="1">
    <source>
        <dbReference type="ARBA" id="ARBA00022801"/>
    </source>
</evidence>
<evidence type="ECO:0000259" key="2">
    <source>
        <dbReference type="SMART" id="SM00331"/>
    </source>
</evidence>